<keyword evidence="2" id="KW-0472">Membrane</keyword>
<evidence type="ECO:0000313" key="4">
    <source>
        <dbReference type="Proteomes" id="UP000295626"/>
    </source>
</evidence>
<organism evidence="3 4">
    <name type="scientific">Micromonospora fluostatini</name>
    <dbReference type="NCBI Taxonomy" id="1629071"/>
    <lineage>
        <taxon>Bacteria</taxon>
        <taxon>Bacillati</taxon>
        <taxon>Actinomycetota</taxon>
        <taxon>Actinomycetes</taxon>
        <taxon>Micromonosporales</taxon>
        <taxon>Micromonosporaceae</taxon>
        <taxon>Micromonospora</taxon>
    </lineage>
</organism>
<feature type="transmembrane region" description="Helical" evidence="2">
    <location>
        <begin position="228"/>
        <end position="246"/>
    </location>
</feature>
<dbReference type="NCBIfam" id="TIGR02611">
    <property type="entry name" value="TIGR02611 family protein"/>
    <property type="match status" value="1"/>
</dbReference>
<reference evidence="3 4" key="1">
    <citation type="submission" date="2019-02" db="EMBL/GenBank/DDBJ databases">
        <title>Draft genome sequences of novel Actinobacteria.</title>
        <authorList>
            <person name="Sahin N."/>
            <person name="Ay H."/>
            <person name="Saygin H."/>
        </authorList>
    </citation>
    <scope>NUCLEOTIDE SEQUENCE [LARGE SCALE GENOMIC DNA]</scope>
    <source>
        <strain evidence="3 4">JCM 30529</strain>
    </source>
</reference>
<dbReference type="Proteomes" id="UP000295626">
    <property type="component" value="Unassembled WGS sequence"/>
</dbReference>
<keyword evidence="2" id="KW-1133">Transmembrane helix</keyword>
<sequence>MTTNRSSVDPPTSANSSQETAGTGRKRGDTVPTDQQGSGGGTRPGAGPSGRPDGAARGVGRKPVNGGDGAAQAAGVNGANGSGKGASGKGANGSGKAANGSGKAANGTAANGAGRAASGGSAGPTGPKAKRGRHHQLRRRVKTTLDLIRANPTGRVTLKIGVSIAGALVVTIGIVLIPLPGPGWLLVIAGMGIWAVEFHWAKRLLGFTRRHVQGWTRWATTRPLPMRFALGSVGLVFVAVVAWLSLKYSLGIDVVARALRYLATN</sequence>
<feature type="compositionally biased region" description="Polar residues" evidence="1">
    <location>
        <begin position="1"/>
        <end position="21"/>
    </location>
</feature>
<dbReference type="InterPro" id="IPR013434">
    <property type="entry name" value="CHP02611"/>
</dbReference>
<proteinExistence type="predicted"/>
<feature type="compositionally biased region" description="Low complexity" evidence="1">
    <location>
        <begin position="94"/>
        <end position="127"/>
    </location>
</feature>
<feature type="compositionally biased region" description="Basic residues" evidence="1">
    <location>
        <begin position="128"/>
        <end position="140"/>
    </location>
</feature>
<feature type="compositionally biased region" description="Gly residues" evidence="1">
    <location>
        <begin position="78"/>
        <end position="93"/>
    </location>
</feature>
<dbReference type="EMBL" id="SMKE01000487">
    <property type="protein sequence ID" value="TDB92221.1"/>
    <property type="molecule type" value="Genomic_DNA"/>
</dbReference>
<comment type="caution">
    <text evidence="3">The sequence shown here is derived from an EMBL/GenBank/DDBJ whole genome shotgun (WGS) entry which is preliminary data.</text>
</comment>
<evidence type="ECO:0000256" key="1">
    <source>
        <dbReference type="SAM" id="MobiDB-lite"/>
    </source>
</evidence>
<feature type="transmembrane region" description="Helical" evidence="2">
    <location>
        <begin position="183"/>
        <end position="201"/>
    </location>
</feature>
<feature type="compositionally biased region" description="Gly residues" evidence="1">
    <location>
        <begin position="37"/>
        <end position="48"/>
    </location>
</feature>
<evidence type="ECO:0000256" key="2">
    <source>
        <dbReference type="SAM" id="Phobius"/>
    </source>
</evidence>
<name>A0ABY2DK15_9ACTN</name>
<keyword evidence="4" id="KW-1185">Reference proteome</keyword>
<gene>
    <name evidence="3" type="ORF">E1091_13180</name>
</gene>
<dbReference type="InterPro" id="IPR019099">
    <property type="entry name" value="Uncharacterised_PGPGW_TM"/>
</dbReference>
<evidence type="ECO:0000313" key="3">
    <source>
        <dbReference type="EMBL" id="TDB92221.1"/>
    </source>
</evidence>
<dbReference type="Pfam" id="PF09656">
    <property type="entry name" value="PGPGW"/>
    <property type="match status" value="1"/>
</dbReference>
<keyword evidence="2" id="KW-0812">Transmembrane</keyword>
<accession>A0ABY2DK15</accession>
<feature type="region of interest" description="Disordered" evidence="1">
    <location>
        <begin position="1"/>
        <end position="140"/>
    </location>
</feature>
<protein>
    <submittedName>
        <fullName evidence="3">TIGR02611 family protein</fullName>
    </submittedName>
</protein>
<feature type="transmembrane region" description="Helical" evidence="2">
    <location>
        <begin position="156"/>
        <end position="177"/>
    </location>
</feature>